<dbReference type="CDD" id="cd18692">
    <property type="entry name" value="PIN_VapC-like"/>
    <property type="match status" value="1"/>
</dbReference>
<dbReference type="EMBL" id="JAAGRQ010000033">
    <property type="protein sequence ID" value="NDY56991.1"/>
    <property type="molecule type" value="Genomic_DNA"/>
</dbReference>
<keyword evidence="3" id="KW-1185">Reference proteome</keyword>
<dbReference type="Gene3D" id="3.40.50.1010">
    <property type="entry name" value="5'-nuclease"/>
    <property type="match status" value="1"/>
</dbReference>
<dbReference type="Proteomes" id="UP000469724">
    <property type="component" value="Unassembled WGS sequence"/>
</dbReference>
<dbReference type="Pfam" id="PF01850">
    <property type="entry name" value="PIN"/>
    <property type="match status" value="1"/>
</dbReference>
<name>A0A7K3NLC9_9BACT</name>
<dbReference type="AlphaFoldDB" id="A0A7K3NLC9"/>
<comment type="caution">
    <text evidence="2">The sequence shown here is derived from an EMBL/GenBank/DDBJ whole genome shotgun (WGS) entry which is preliminary data.</text>
</comment>
<evidence type="ECO:0000259" key="1">
    <source>
        <dbReference type="Pfam" id="PF01850"/>
    </source>
</evidence>
<sequence>MAGRRFLDTNVLVYAYSSTEPDKRDVAVALLGQEVVTSSQVLGEFVWVMHRKFGVPNDVLSDIVVGMGEVFEIVEVGTAAVRKALRLCSDHGLPYWDGVVAASALLAGCGELLTEDFQNGRLFEDRLRIINPFAG</sequence>
<feature type="domain" description="PIN" evidence="1">
    <location>
        <begin position="6"/>
        <end position="116"/>
    </location>
</feature>
<dbReference type="SUPFAM" id="SSF88723">
    <property type="entry name" value="PIN domain-like"/>
    <property type="match status" value="1"/>
</dbReference>
<evidence type="ECO:0000313" key="2">
    <source>
        <dbReference type="EMBL" id="NDY56991.1"/>
    </source>
</evidence>
<dbReference type="InterPro" id="IPR029060">
    <property type="entry name" value="PIN-like_dom_sf"/>
</dbReference>
<dbReference type="RefSeq" id="WP_163302038.1">
    <property type="nucleotide sequence ID" value="NZ_JAAGRQ010000033.1"/>
</dbReference>
<accession>A0A7K3NLC9</accession>
<protein>
    <submittedName>
        <fullName evidence="2">PIN domain-containing protein</fullName>
    </submittedName>
</protein>
<organism evidence="2 3">
    <name type="scientific">Desulfolutivibrio sulfodismutans</name>
    <dbReference type="NCBI Taxonomy" id="63561"/>
    <lineage>
        <taxon>Bacteria</taxon>
        <taxon>Pseudomonadati</taxon>
        <taxon>Thermodesulfobacteriota</taxon>
        <taxon>Desulfovibrionia</taxon>
        <taxon>Desulfovibrionales</taxon>
        <taxon>Desulfovibrionaceae</taxon>
        <taxon>Desulfolutivibrio</taxon>
    </lineage>
</organism>
<gene>
    <name evidence="2" type="ORF">G3N56_09580</name>
</gene>
<dbReference type="InterPro" id="IPR002716">
    <property type="entry name" value="PIN_dom"/>
</dbReference>
<proteinExistence type="predicted"/>
<reference evidence="2 3" key="1">
    <citation type="submission" date="2020-02" db="EMBL/GenBank/DDBJ databases">
        <title>Comparative genomics of sulfur disproportionating microorganisms.</title>
        <authorList>
            <person name="Ward L.M."/>
            <person name="Bertran E."/>
            <person name="Johnston D.T."/>
        </authorList>
    </citation>
    <scope>NUCLEOTIDE SEQUENCE [LARGE SCALE GENOMIC DNA]</scope>
    <source>
        <strain evidence="2 3">DSM 3696</strain>
    </source>
</reference>
<evidence type="ECO:0000313" key="3">
    <source>
        <dbReference type="Proteomes" id="UP000469724"/>
    </source>
</evidence>